<evidence type="ECO:0000313" key="4">
    <source>
        <dbReference type="Proteomes" id="UP000023152"/>
    </source>
</evidence>
<sequence length="163" mass="19163">MNVLVPLLLTQFAFKWTLSEKLPPVPYLTQMDRLFNQSYLFFFTHTFLTVIKSICINLANSFVPVYNLTLYMFGVTLICYCLARYSLLHQCQQQIRAYKASLTHSVNNYDRLYKRNYFDVYPQEFDKNILTDTTGNVIMEREQSESSRQSTESSHTSSKQYAL</sequence>
<dbReference type="Proteomes" id="UP000023152">
    <property type="component" value="Unassembled WGS sequence"/>
</dbReference>
<dbReference type="AlphaFoldDB" id="X6MEJ4"/>
<keyword evidence="2" id="KW-0812">Transmembrane</keyword>
<keyword evidence="4" id="KW-1185">Reference proteome</keyword>
<evidence type="ECO:0000313" key="3">
    <source>
        <dbReference type="EMBL" id="ETO11837.1"/>
    </source>
</evidence>
<feature type="compositionally biased region" description="Low complexity" evidence="1">
    <location>
        <begin position="146"/>
        <end position="163"/>
    </location>
</feature>
<keyword evidence="2" id="KW-1133">Transmembrane helix</keyword>
<reference evidence="3 4" key="1">
    <citation type="journal article" date="2013" name="Curr. Biol.">
        <title>The Genome of the Foraminiferan Reticulomyxa filosa.</title>
        <authorList>
            <person name="Glockner G."/>
            <person name="Hulsmann N."/>
            <person name="Schleicher M."/>
            <person name="Noegel A.A."/>
            <person name="Eichinger L."/>
            <person name="Gallinger C."/>
            <person name="Pawlowski J."/>
            <person name="Sierra R."/>
            <person name="Euteneuer U."/>
            <person name="Pillet L."/>
            <person name="Moustafa A."/>
            <person name="Platzer M."/>
            <person name="Groth M."/>
            <person name="Szafranski K."/>
            <person name="Schliwa M."/>
        </authorList>
    </citation>
    <scope>NUCLEOTIDE SEQUENCE [LARGE SCALE GENOMIC DNA]</scope>
</reference>
<protein>
    <submittedName>
        <fullName evidence="3">Uncharacterized protein</fullName>
    </submittedName>
</protein>
<feature type="transmembrane region" description="Helical" evidence="2">
    <location>
        <begin position="68"/>
        <end position="87"/>
    </location>
</feature>
<comment type="caution">
    <text evidence="3">The sequence shown here is derived from an EMBL/GenBank/DDBJ whole genome shotgun (WGS) entry which is preliminary data.</text>
</comment>
<name>X6MEJ4_RETFI</name>
<evidence type="ECO:0000256" key="2">
    <source>
        <dbReference type="SAM" id="Phobius"/>
    </source>
</evidence>
<dbReference type="Gene3D" id="1.20.58.390">
    <property type="entry name" value="Neurotransmitter-gated ion-channel transmembrane domain"/>
    <property type="match status" value="1"/>
</dbReference>
<accession>X6MEJ4</accession>
<keyword evidence="2" id="KW-0472">Membrane</keyword>
<feature type="region of interest" description="Disordered" evidence="1">
    <location>
        <begin position="140"/>
        <end position="163"/>
    </location>
</feature>
<evidence type="ECO:0000256" key="1">
    <source>
        <dbReference type="SAM" id="MobiDB-lite"/>
    </source>
</evidence>
<gene>
    <name evidence="3" type="ORF">RFI_25538</name>
</gene>
<feature type="transmembrane region" description="Helical" evidence="2">
    <location>
        <begin position="38"/>
        <end position="56"/>
    </location>
</feature>
<dbReference type="InterPro" id="IPR038050">
    <property type="entry name" value="Neuro_actylchol_rec"/>
</dbReference>
<organism evidence="3 4">
    <name type="scientific">Reticulomyxa filosa</name>
    <dbReference type="NCBI Taxonomy" id="46433"/>
    <lineage>
        <taxon>Eukaryota</taxon>
        <taxon>Sar</taxon>
        <taxon>Rhizaria</taxon>
        <taxon>Retaria</taxon>
        <taxon>Foraminifera</taxon>
        <taxon>Monothalamids</taxon>
        <taxon>Reticulomyxidae</taxon>
        <taxon>Reticulomyxa</taxon>
    </lineage>
</organism>
<proteinExistence type="predicted"/>
<dbReference type="EMBL" id="ASPP01021970">
    <property type="protein sequence ID" value="ETO11837.1"/>
    <property type="molecule type" value="Genomic_DNA"/>
</dbReference>